<protein>
    <recommendedName>
        <fullName evidence="5">Outer membrane protein beta-barrel domain-containing protein</fullName>
    </recommendedName>
</protein>
<keyword evidence="4" id="KW-1185">Reference proteome</keyword>
<evidence type="ECO:0000313" key="4">
    <source>
        <dbReference type="Proteomes" id="UP000057158"/>
    </source>
</evidence>
<sequence>MGQNSTYWMGLLFFTLLTALPAFGAGNSSCPLPPTSSPALHYDRIEIPSLEGAPGTVAEPDTSPFTDLKVPDAPPAPPVVGSTPKTKGVSLRFETASPFTPYLGAAIGPSAADATPAGRPDSAPPENLEQSSAYLLSAGIACDLNRGARLNLGYRYATHSLPELANPLGLDSDPAGDDHHISVGLKLAF</sequence>
<accession>A0A0M3QGG8</accession>
<dbReference type="PATRIC" id="fig|1603606.3.peg.3474"/>
<dbReference type="AlphaFoldDB" id="A0A0M3QGG8"/>
<dbReference type="SUPFAM" id="SSF56925">
    <property type="entry name" value="OMPA-like"/>
    <property type="match status" value="1"/>
</dbReference>
<dbReference type="RefSeq" id="WP_157671897.1">
    <property type="nucleotide sequence ID" value="NZ_CP010802.1"/>
</dbReference>
<feature type="region of interest" description="Disordered" evidence="1">
    <location>
        <begin position="50"/>
        <end position="86"/>
    </location>
</feature>
<feature type="chain" id="PRO_5005787828" description="Outer membrane protein beta-barrel domain-containing protein" evidence="2">
    <location>
        <begin position="25"/>
        <end position="189"/>
    </location>
</feature>
<dbReference type="Gene3D" id="2.40.160.20">
    <property type="match status" value="1"/>
</dbReference>
<keyword evidence="2" id="KW-0732">Signal</keyword>
<dbReference type="KEGG" id="des:DSOUD_3229"/>
<dbReference type="EMBL" id="CP010802">
    <property type="protein sequence ID" value="ALC17949.1"/>
    <property type="molecule type" value="Genomic_DNA"/>
</dbReference>
<feature type="signal peptide" evidence="2">
    <location>
        <begin position="1"/>
        <end position="24"/>
    </location>
</feature>
<dbReference type="Proteomes" id="UP000057158">
    <property type="component" value="Chromosome"/>
</dbReference>
<evidence type="ECO:0008006" key="5">
    <source>
        <dbReference type="Google" id="ProtNLM"/>
    </source>
</evidence>
<evidence type="ECO:0000256" key="1">
    <source>
        <dbReference type="SAM" id="MobiDB-lite"/>
    </source>
</evidence>
<evidence type="ECO:0000313" key="3">
    <source>
        <dbReference type="EMBL" id="ALC17949.1"/>
    </source>
</evidence>
<reference evidence="3 4" key="1">
    <citation type="submission" date="2015-07" db="EMBL/GenBank/DDBJ databases">
        <title>Isolation and Genomic Characterization of a Novel Halophilic Metal-Reducing Deltaproteobacterium from the Deep Subsurface.</title>
        <authorList>
            <person name="Badalamenti J.P."/>
            <person name="Summers Z.M."/>
            <person name="Gralnick J.A."/>
            <person name="Bond D.R."/>
        </authorList>
    </citation>
    <scope>NUCLEOTIDE SEQUENCE [LARGE SCALE GENOMIC DNA]</scope>
    <source>
        <strain evidence="3 4">WTL</strain>
    </source>
</reference>
<gene>
    <name evidence="3" type="ORF">DSOUD_3229</name>
</gene>
<organism evidence="3 4">
    <name type="scientific">Desulfuromonas soudanensis</name>
    <dbReference type="NCBI Taxonomy" id="1603606"/>
    <lineage>
        <taxon>Bacteria</taxon>
        <taxon>Pseudomonadati</taxon>
        <taxon>Thermodesulfobacteriota</taxon>
        <taxon>Desulfuromonadia</taxon>
        <taxon>Desulfuromonadales</taxon>
        <taxon>Desulfuromonadaceae</taxon>
        <taxon>Desulfuromonas</taxon>
    </lineage>
</organism>
<name>A0A0M3QGG8_9BACT</name>
<dbReference type="InterPro" id="IPR011250">
    <property type="entry name" value="OMP/PagP_B-barrel"/>
</dbReference>
<proteinExistence type="predicted"/>
<evidence type="ECO:0000256" key="2">
    <source>
        <dbReference type="SAM" id="SignalP"/>
    </source>
</evidence>